<feature type="zinc finger region" description="C3H1-type" evidence="5">
    <location>
        <begin position="105"/>
        <end position="133"/>
    </location>
</feature>
<feature type="compositionally biased region" description="Low complexity" evidence="6">
    <location>
        <begin position="181"/>
        <end position="203"/>
    </location>
</feature>
<keyword evidence="9" id="KW-1185">Reference proteome</keyword>
<dbReference type="Proteomes" id="UP000218231">
    <property type="component" value="Unassembled WGS sequence"/>
</dbReference>
<dbReference type="OrthoDB" id="410307at2759"/>
<dbReference type="Pfam" id="PF00642">
    <property type="entry name" value="zf-CCCH"/>
    <property type="match status" value="1"/>
</dbReference>
<dbReference type="InterPro" id="IPR045877">
    <property type="entry name" value="ZFP36-like"/>
</dbReference>
<dbReference type="InterPro" id="IPR000571">
    <property type="entry name" value="Znf_CCCH"/>
</dbReference>
<dbReference type="Gene3D" id="4.10.1000.10">
    <property type="entry name" value="Zinc finger, CCCH-type"/>
    <property type="match status" value="1"/>
</dbReference>
<evidence type="ECO:0000259" key="7">
    <source>
        <dbReference type="PROSITE" id="PS50103"/>
    </source>
</evidence>
<protein>
    <recommendedName>
        <fullName evidence="7">C3H1-type domain-containing protein</fullName>
    </recommendedName>
</protein>
<keyword evidence="4 5" id="KW-0862">Zinc</keyword>
<evidence type="ECO:0000256" key="6">
    <source>
        <dbReference type="SAM" id="MobiDB-lite"/>
    </source>
</evidence>
<name>A0A2A2M0U7_9BILA</name>
<dbReference type="GO" id="GO:0008270">
    <property type="term" value="F:zinc ion binding"/>
    <property type="evidence" value="ECO:0007669"/>
    <property type="project" value="UniProtKB-KW"/>
</dbReference>
<gene>
    <name evidence="8" type="ORF">WR25_22708</name>
</gene>
<organism evidence="8 9">
    <name type="scientific">Diploscapter pachys</name>
    <dbReference type="NCBI Taxonomy" id="2018661"/>
    <lineage>
        <taxon>Eukaryota</taxon>
        <taxon>Metazoa</taxon>
        <taxon>Ecdysozoa</taxon>
        <taxon>Nematoda</taxon>
        <taxon>Chromadorea</taxon>
        <taxon>Rhabditida</taxon>
        <taxon>Rhabditina</taxon>
        <taxon>Rhabditomorpha</taxon>
        <taxon>Rhabditoidea</taxon>
        <taxon>Rhabditidae</taxon>
        <taxon>Diploscapter</taxon>
    </lineage>
</organism>
<evidence type="ECO:0000256" key="5">
    <source>
        <dbReference type="PROSITE-ProRule" id="PRU00723"/>
    </source>
</evidence>
<dbReference type="PROSITE" id="PS50103">
    <property type="entry name" value="ZF_C3H1"/>
    <property type="match status" value="1"/>
</dbReference>
<reference evidence="8 9" key="1">
    <citation type="journal article" date="2017" name="Curr. Biol.">
        <title>Genome architecture and evolution of a unichromosomal asexual nematode.</title>
        <authorList>
            <person name="Fradin H."/>
            <person name="Zegar C."/>
            <person name="Gutwein M."/>
            <person name="Lucas J."/>
            <person name="Kovtun M."/>
            <person name="Corcoran D."/>
            <person name="Baugh L.R."/>
            <person name="Kiontke K."/>
            <person name="Gunsalus K."/>
            <person name="Fitch D.H."/>
            <person name="Piano F."/>
        </authorList>
    </citation>
    <scope>NUCLEOTIDE SEQUENCE [LARGE SCALE GENOMIC DNA]</scope>
    <source>
        <strain evidence="8">PF1309</strain>
    </source>
</reference>
<dbReference type="EMBL" id="LIAE01006274">
    <property type="protein sequence ID" value="PAV92050.1"/>
    <property type="molecule type" value="Genomic_DNA"/>
</dbReference>
<keyword evidence="2" id="KW-0677">Repeat</keyword>
<proteinExistence type="predicted"/>
<feature type="region of interest" description="Disordered" evidence="6">
    <location>
        <begin position="264"/>
        <end position="306"/>
    </location>
</feature>
<dbReference type="FunFam" id="4.10.1000.10:FF:000002">
    <property type="entry name" value="Zinc finger protein 36, C3H1 type-like 1"/>
    <property type="match status" value="1"/>
</dbReference>
<keyword evidence="3 5" id="KW-0863">Zinc-finger</keyword>
<feature type="region of interest" description="Disordered" evidence="6">
    <location>
        <begin position="181"/>
        <end position="210"/>
    </location>
</feature>
<dbReference type="PANTHER" id="PTHR12547">
    <property type="entry name" value="CCCH ZINC FINGER/TIS11-RELATED"/>
    <property type="match status" value="1"/>
</dbReference>
<dbReference type="SMART" id="SM00356">
    <property type="entry name" value="ZnF_C3H1"/>
    <property type="match status" value="1"/>
</dbReference>
<dbReference type="PANTHER" id="PTHR12547:SF185">
    <property type="entry name" value="C3H1-TYPE DOMAIN-CONTAINING PROTEIN"/>
    <property type="match status" value="1"/>
</dbReference>
<feature type="domain" description="C3H1-type" evidence="7">
    <location>
        <begin position="105"/>
        <end position="133"/>
    </location>
</feature>
<dbReference type="GO" id="GO:0003730">
    <property type="term" value="F:mRNA 3'-UTR binding"/>
    <property type="evidence" value="ECO:0007669"/>
    <property type="project" value="TreeGrafter"/>
</dbReference>
<sequence length="306" mass="33114">MPLFQYHSTSSPTEALSSLLDPFAASPTADPSLNITHLTGVPYRQMNGVAVNRYANSPMARRQFEPPTSLTPFGSPLTPNPNPLNGRCQYAHGEQEKRPIPRHPKYKTEACQPFHQTGLCPYGPRCHFIHNETELLANMTASSPIGSTISTPLSHSMSSKPTPVPNNVALVQRMCSLPGYASTGDSAGSSSSADSGSESPNGSFSPGLELDENVGFMAMPYQQQQQRRTPQRFLSYEAPKAGVNREVPLNGLLNDIISWTLEDAPTGVQQQPQQQTSSSPIDAVSGARWEEPGARLPVFAQLSNPQ</sequence>
<dbReference type="AlphaFoldDB" id="A0A2A2M0U7"/>
<feature type="compositionally biased region" description="Low complexity" evidence="6">
    <location>
        <begin position="269"/>
        <end position="280"/>
    </location>
</feature>
<evidence type="ECO:0000256" key="3">
    <source>
        <dbReference type="ARBA" id="ARBA00022771"/>
    </source>
</evidence>
<dbReference type="STRING" id="2018661.A0A2A2M0U7"/>
<evidence type="ECO:0000313" key="9">
    <source>
        <dbReference type="Proteomes" id="UP000218231"/>
    </source>
</evidence>
<dbReference type="GO" id="GO:0005829">
    <property type="term" value="C:cytosol"/>
    <property type="evidence" value="ECO:0007669"/>
    <property type="project" value="TreeGrafter"/>
</dbReference>
<dbReference type="InterPro" id="IPR036855">
    <property type="entry name" value="Znf_CCCH_sf"/>
</dbReference>
<accession>A0A2A2M0U7</accession>
<keyword evidence="1 5" id="KW-0479">Metal-binding</keyword>
<dbReference type="GO" id="GO:0043186">
    <property type="term" value="C:P granule"/>
    <property type="evidence" value="ECO:0007669"/>
    <property type="project" value="UniProtKB-ARBA"/>
</dbReference>
<dbReference type="SUPFAM" id="SSF90229">
    <property type="entry name" value="CCCH zinc finger"/>
    <property type="match status" value="1"/>
</dbReference>
<comment type="caution">
    <text evidence="8">The sequence shown here is derived from an EMBL/GenBank/DDBJ whole genome shotgun (WGS) entry which is preliminary data.</text>
</comment>
<evidence type="ECO:0000256" key="4">
    <source>
        <dbReference type="ARBA" id="ARBA00022833"/>
    </source>
</evidence>
<evidence type="ECO:0000256" key="1">
    <source>
        <dbReference type="ARBA" id="ARBA00022723"/>
    </source>
</evidence>
<evidence type="ECO:0000313" key="8">
    <source>
        <dbReference type="EMBL" id="PAV92050.1"/>
    </source>
</evidence>
<evidence type="ECO:0000256" key="2">
    <source>
        <dbReference type="ARBA" id="ARBA00022737"/>
    </source>
</evidence>